<comment type="caution">
    <text evidence="8">The sequence shown here is derived from an EMBL/GenBank/DDBJ whole genome shotgun (WGS) entry which is preliminary data.</text>
</comment>
<reference evidence="9" key="1">
    <citation type="journal article" date="2016" name="Genome Announc.">
        <title>Draft Genome Sequences of Five Rapidly Growing Mycobacterium Species, M. thermoresistibile, M. fortuitum subsp. acetamidolyticum, M. canariasense, M. brisbanense, and M. novocastrense.</title>
        <authorList>
            <person name="Katahira K."/>
            <person name="Ogura Y."/>
            <person name="Gotoh Y."/>
            <person name="Hayashi T."/>
        </authorList>
    </citation>
    <scope>NUCLEOTIDE SEQUENCE [LARGE SCALE GENOMIC DNA]</scope>
    <source>
        <strain evidence="9">JCM15298</strain>
    </source>
</reference>
<evidence type="ECO:0000256" key="2">
    <source>
        <dbReference type="ARBA" id="ARBA00022670"/>
    </source>
</evidence>
<keyword evidence="6" id="KW-0732">Signal</keyword>
<reference evidence="9" key="2">
    <citation type="submission" date="2016-02" db="EMBL/GenBank/DDBJ databases">
        <title>Draft genome sequence of five rapidly growing Mycobacterium species.</title>
        <authorList>
            <person name="Katahira K."/>
            <person name="Gotou Y."/>
            <person name="Iida K."/>
            <person name="Ogura Y."/>
            <person name="Hayashi T."/>
        </authorList>
    </citation>
    <scope>NUCLEOTIDE SEQUENCE [LARGE SCALE GENOMIC DNA]</scope>
    <source>
        <strain evidence="9">JCM15298</strain>
    </source>
</reference>
<keyword evidence="4" id="KW-0788">Thiol protease</keyword>
<evidence type="ECO:0000256" key="4">
    <source>
        <dbReference type="ARBA" id="ARBA00022807"/>
    </source>
</evidence>
<dbReference type="InterPro" id="IPR051794">
    <property type="entry name" value="PG_Endopeptidase_C40"/>
</dbReference>
<name>A0A100WE27_MYCCR</name>
<gene>
    <name evidence="8" type="ORF">RMCC_3230</name>
</gene>
<evidence type="ECO:0000256" key="3">
    <source>
        <dbReference type="ARBA" id="ARBA00022801"/>
    </source>
</evidence>
<dbReference type="Pfam" id="PF00877">
    <property type="entry name" value="NLPC_P60"/>
    <property type="match status" value="1"/>
</dbReference>
<keyword evidence="5" id="KW-0175">Coiled coil</keyword>
<evidence type="ECO:0000256" key="5">
    <source>
        <dbReference type="SAM" id="Coils"/>
    </source>
</evidence>
<evidence type="ECO:0000313" key="9">
    <source>
        <dbReference type="Proteomes" id="UP000069443"/>
    </source>
</evidence>
<feature type="domain" description="NlpC/P60" evidence="7">
    <location>
        <begin position="246"/>
        <end position="360"/>
    </location>
</feature>
<dbReference type="PANTHER" id="PTHR47359:SF3">
    <property type="entry name" value="NLP_P60 DOMAIN-CONTAINING PROTEIN-RELATED"/>
    <property type="match status" value="1"/>
</dbReference>
<dbReference type="PANTHER" id="PTHR47359">
    <property type="entry name" value="PEPTIDOGLYCAN DL-ENDOPEPTIDASE CWLO"/>
    <property type="match status" value="1"/>
</dbReference>
<accession>A0A100WE27</accession>
<feature type="coiled-coil region" evidence="5">
    <location>
        <begin position="39"/>
        <end position="66"/>
    </location>
</feature>
<organism evidence="8 9">
    <name type="scientific">Mycolicibacterium canariasense</name>
    <name type="common">Mycobacterium canariasense</name>
    <dbReference type="NCBI Taxonomy" id="228230"/>
    <lineage>
        <taxon>Bacteria</taxon>
        <taxon>Bacillati</taxon>
        <taxon>Actinomycetota</taxon>
        <taxon>Actinomycetes</taxon>
        <taxon>Mycobacteriales</taxon>
        <taxon>Mycobacteriaceae</taxon>
        <taxon>Mycolicibacterium</taxon>
    </lineage>
</organism>
<feature type="chain" id="PRO_5007090084" evidence="6">
    <location>
        <begin position="37"/>
        <end position="360"/>
    </location>
</feature>
<dbReference type="Proteomes" id="UP000069443">
    <property type="component" value="Unassembled WGS sequence"/>
</dbReference>
<dbReference type="AlphaFoldDB" id="A0A100WE27"/>
<keyword evidence="3" id="KW-0378">Hydrolase</keyword>
<comment type="similarity">
    <text evidence="1">Belongs to the peptidase C40 family.</text>
</comment>
<evidence type="ECO:0000259" key="7">
    <source>
        <dbReference type="PROSITE" id="PS51935"/>
    </source>
</evidence>
<dbReference type="Gene3D" id="3.90.1720.10">
    <property type="entry name" value="endopeptidase domain like (from Nostoc punctiforme)"/>
    <property type="match status" value="1"/>
</dbReference>
<sequence>MRYSYAQPASRTIWFRVVVSALVAAVMLAGASLVSADPAADALARMNELSREAERLTEQMYTAEIDLESKTAAHRAAQERHRVDLAAASAAQGELAGYQAAVDEVAAAAYMAGSTSTLGAILVAPSPQRMIDDLALKSLMAGQMRDRMTAHRNAILRSDAAVRASEASAVQARAAAAEAAAVRADVQAQQSRLKEKITSVEAQYQALTPQQRVVLADPGPVAAPPAPGPDPAILAMPEAAQPPASPGGATVAVQAAMSRIGSPYSWGATGPAAFDCSGLIKWAFLQEGKSLPRSSQALAAGGQDVAINALQPGDIVTFYEDASHAGIYIGEGNMVHASTYGTPVKVAPISSAPIYNARRY</sequence>
<evidence type="ECO:0000256" key="6">
    <source>
        <dbReference type="SAM" id="SignalP"/>
    </source>
</evidence>
<keyword evidence="2" id="KW-0645">Protease</keyword>
<dbReference type="EMBL" id="BCSY01000048">
    <property type="protein sequence ID" value="GAS96264.1"/>
    <property type="molecule type" value="Genomic_DNA"/>
</dbReference>
<dbReference type="GO" id="GO:0006508">
    <property type="term" value="P:proteolysis"/>
    <property type="evidence" value="ECO:0007669"/>
    <property type="project" value="UniProtKB-KW"/>
</dbReference>
<dbReference type="InterPro" id="IPR038765">
    <property type="entry name" value="Papain-like_cys_pep_sf"/>
</dbReference>
<dbReference type="RefSeq" id="WP_409365974.1">
    <property type="nucleotide sequence ID" value="NZ_BCSY01000048.1"/>
</dbReference>
<evidence type="ECO:0000256" key="1">
    <source>
        <dbReference type="ARBA" id="ARBA00007074"/>
    </source>
</evidence>
<dbReference type="InterPro" id="IPR000064">
    <property type="entry name" value="NLP_P60_dom"/>
</dbReference>
<keyword evidence="9" id="KW-1185">Reference proteome</keyword>
<dbReference type="GO" id="GO:0008234">
    <property type="term" value="F:cysteine-type peptidase activity"/>
    <property type="evidence" value="ECO:0007669"/>
    <property type="project" value="UniProtKB-KW"/>
</dbReference>
<protein>
    <submittedName>
        <fullName evidence="8">NLP/P60 protein</fullName>
    </submittedName>
</protein>
<dbReference type="NCBIfam" id="NF038345">
    <property type="entry name" value="wall_hydro_RipC"/>
    <property type="match status" value="1"/>
</dbReference>
<dbReference type="STRING" id="228230.RMCC_3230"/>
<feature type="signal peptide" evidence="6">
    <location>
        <begin position="1"/>
        <end position="36"/>
    </location>
</feature>
<dbReference type="PROSITE" id="PS51935">
    <property type="entry name" value="NLPC_P60"/>
    <property type="match status" value="1"/>
</dbReference>
<dbReference type="SUPFAM" id="SSF54001">
    <property type="entry name" value="Cysteine proteinases"/>
    <property type="match status" value="1"/>
</dbReference>
<evidence type="ECO:0000313" key="8">
    <source>
        <dbReference type="EMBL" id="GAS96264.1"/>
    </source>
</evidence>
<proteinExistence type="inferred from homology"/>